<dbReference type="GeneID" id="30411667"/>
<sequence>MKLEPIGVVISPYKDREDAPRQGRESEVVSKIIIFEDYKEGMEGLEDRSHLIVLYWANRADRNILKVVPPSKTQKRGVFATRSPSRPNPISMCIVDLLEINGKILRVKGLDALDGSPVLDIKPYSPGIDSI</sequence>
<dbReference type="Gene3D" id="2.40.30.70">
    <property type="entry name" value="YaeB-like"/>
    <property type="match status" value="1"/>
</dbReference>
<dbReference type="SUPFAM" id="SSF118196">
    <property type="entry name" value="YaeB-like"/>
    <property type="match status" value="1"/>
</dbReference>
<dbReference type="OrthoDB" id="40408at2157"/>
<dbReference type="CDD" id="cd09281">
    <property type="entry name" value="UPF0066"/>
    <property type="match status" value="1"/>
</dbReference>
<feature type="domain" description="TsaA-like" evidence="3">
    <location>
        <begin position="3"/>
        <end position="131"/>
    </location>
</feature>
<dbReference type="PROSITE" id="PS51668">
    <property type="entry name" value="TSAA_2"/>
    <property type="match status" value="1"/>
</dbReference>
<dbReference type="InterPro" id="IPR040372">
    <property type="entry name" value="YaeB-like"/>
</dbReference>
<evidence type="ECO:0000256" key="1">
    <source>
        <dbReference type="ARBA" id="ARBA00022691"/>
    </source>
</evidence>
<dbReference type="EMBL" id="LT607756">
    <property type="protein sequence ID" value="SCG85381.1"/>
    <property type="molecule type" value="Genomic_DNA"/>
</dbReference>
<reference evidence="4 5" key="1">
    <citation type="submission" date="2016-08" db="EMBL/GenBank/DDBJ databases">
        <authorList>
            <person name="Seilhamer J.J."/>
        </authorList>
    </citation>
    <scope>NUCLEOTIDE SEQUENCE [LARGE SCALE GENOMIC DNA]</scope>
    <source>
        <strain evidence="4">Buetzberg</strain>
    </source>
</reference>
<dbReference type="InterPro" id="IPR036414">
    <property type="entry name" value="YaeB_N_sf"/>
</dbReference>
<dbReference type="PROSITE" id="PS01318">
    <property type="entry name" value="TSAA_1"/>
    <property type="match status" value="1"/>
</dbReference>
<proteinExistence type="inferred from homology"/>
<comment type="similarity">
    <text evidence="2">Belongs to the tRNA methyltransferase O family.</text>
</comment>
<organism evidence="4 5">
    <name type="scientific">Methanobacterium congolense</name>
    <dbReference type="NCBI Taxonomy" id="118062"/>
    <lineage>
        <taxon>Archaea</taxon>
        <taxon>Methanobacteriati</taxon>
        <taxon>Methanobacteriota</taxon>
        <taxon>Methanomada group</taxon>
        <taxon>Methanobacteria</taxon>
        <taxon>Methanobacteriales</taxon>
        <taxon>Methanobacteriaceae</taxon>
        <taxon>Methanobacterium</taxon>
    </lineage>
</organism>
<dbReference type="InterPro" id="IPR023368">
    <property type="entry name" value="UPF0066_cons_site"/>
</dbReference>
<name>A0A1D3L179_9EURY</name>
<accession>A0A1D3L179</accession>
<dbReference type="InterPro" id="IPR036413">
    <property type="entry name" value="YaeB-like_sf"/>
</dbReference>
<evidence type="ECO:0000313" key="4">
    <source>
        <dbReference type="EMBL" id="SCG85381.1"/>
    </source>
</evidence>
<evidence type="ECO:0000259" key="3">
    <source>
        <dbReference type="PROSITE" id="PS51668"/>
    </source>
</evidence>
<keyword evidence="5" id="KW-1185">Reference proteome</keyword>
<keyword evidence="1" id="KW-0949">S-adenosyl-L-methionine</keyword>
<dbReference type="KEGG" id="mcub:MCBB_0816"/>
<evidence type="ECO:0000256" key="2">
    <source>
        <dbReference type="ARBA" id="ARBA00033753"/>
    </source>
</evidence>
<dbReference type="AlphaFoldDB" id="A0A1D3L179"/>
<dbReference type="RefSeq" id="WP_071906555.1">
    <property type="nucleotide sequence ID" value="NZ_LT607756.1"/>
</dbReference>
<dbReference type="STRING" id="118062.MCBB_0816"/>
<gene>
    <name evidence="4" type="ORF">MCBB_0816</name>
</gene>
<dbReference type="Proteomes" id="UP000094707">
    <property type="component" value="Chromosome I"/>
</dbReference>
<dbReference type="PATRIC" id="fig|129848.4.peg.818"/>
<dbReference type="Pfam" id="PF01980">
    <property type="entry name" value="TrmO_N"/>
    <property type="match status" value="1"/>
</dbReference>
<evidence type="ECO:0000313" key="5">
    <source>
        <dbReference type="Proteomes" id="UP000094707"/>
    </source>
</evidence>
<dbReference type="InterPro" id="IPR023370">
    <property type="entry name" value="TrmO-like_N"/>
</dbReference>
<dbReference type="PANTHER" id="PTHR12818">
    <property type="entry name" value="TRNA (ADENINE(37)-N6)-METHYLTRANSFERASE"/>
    <property type="match status" value="1"/>
</dbReference>
<dbReference type="NCBIfam" id="TIGR00104">
    <property type="entry name" value="tRNA_TsaA"/>
    <property type="match status" value="1"/>
</dbReference>
<protein>
    <submittedName>
        <fullName evidence="4">S-adenosyl-L-methionine-binding protein AF_0241</fullName>
    </submittedName>
</protein>
<dbReference type="PANTHER" id="PTHR12818:SF0">
    <property type="entry name" value="TRNA (ADENINE(37)-N6)-METHYLTRANSFERASE"/>
    <property type="match status" value="1"/>
</dbReference>